<dbReference type="InterPro" id="IPR038636">
    <property type="entry name" value="Wzi_sf"/>
</dbReference>
<reference evidence="1" key="1">
    <citation type="submission" date="2021-03" db="EMBL/GenBank/DDBJ databases">
        <title>Fibrella sp. HMF5335 genome sequencing and assembly.</title>
        <authorList>
            <person name="Kang H."/>
            <person name="Kim H."/>
            <person name="Bae S."/>
            <person name="Joh K."/>
        </authorList>
    </citation>
    <scope>NUCLEOTIDE SEQUENCE</scope>
    <source>
        <strain evidence="1">HMF5335</strain>
    </source>
</reference>
<comment type="caution">
    <text evidence="1">The sequence shown here is derived from an EMBL/GenBank/DDBJ whole genome shotgun (WGS) entry which is preliminary data.</text>
</comment>
<accession>A0A939K3U0</accession>
<dbReference type="EMBL" id="JAFMYV010000002">
    <property type="protein sequence ID" value="MBO0935978.1"/>
    <property type="molecule type" value="Genomic_DNA"/>
</dbReference>
<dbReference type="AlphaFoldDB" id="A0A939K3U0"/>
<evidence type="ECO:0000313" key="2">
    <source>
        <dbReference type="Proteomes" id="UP000664034"/>
    </source>
</evidence>
<dbReference type="Gene3D" id="2.40.160.130">
    <property type="entry name" value="Capsule assembly protein Wzi"/>
    <property type="match status" value="1"/>
</dbReference>
<evidence type="ECO:0008006" key="3">
    <source>
        <dbReference type="Google" id="ProtNLM"/>
    </source>
</evidence>
<keyword evidence="2" id="KW-1185">Reference proteome</keyword>
<organism evidence="1 2">
    <name type="scientific">Fibrella rubiginis</name>
    <dbReference type="NCBI Taxonomy" id="2817060"/>
    <lineage>
        <taxon>Bacteria</taxon>
        <taxon>Pseudomonadati</taxon>
        <taxon>Bacteroidota</taxon>
        <taxon>Cytophagia</taxon>
        <taxon>Cytophagales</taxon>
        <taxon>Spirosomataceae</taxon>
        <taxon>Fibrella</taxon>
    </lineage>
</organism>
<evidence type="ECO:0000313" key="1">
    <source>
        <dbReference type="EMBL" id="MBO0935978.1"/>
    </source>
</evidence>
<proteinExistence type="predicted"/>
<name>A0A939K3U0_9BACT</name>
<gene>
    <name evidence="1" type="ORF">J2I47_05415</name>
</gene>
<dbReference type="Proteomes" id="UP000664034">
    <property type="component" value="Unassembled WGS sequence"/>
</dbReference>
<protein>
    <recommendedName>
        <fullName evidence="3">Capsule assembly protein Wzi</fullName>
    </recommendedName>
</protein>
<sequence length="520" mass="58233">MYRITLLVFCSLAAYGQTTKPLTFQVELGSYITPQFTDSQRKAQAGSADRAEIPFWLRANQYGIVPRGENVYTLRTGLRVDYHGAPVTAIDSLRASHRHVDWGWGFDLAANANGFNANRTKPSNMVAFVLPEAYVKMRIRGIEAWGGRRREIIGLADSSLSTGSYIWSGNAVPPLKIQLNTVGWVPLTRWLYVNALYAHGWFEYNRFVKGSMLHQKALYLRLGSATGKFWFIGGMNHSVQWGGNNESLPSSFIRNSQLPASSEDYIDVVLGSSLGDRLIDTTKYSPFDAGNRIGNHLGTVDLGMEFRGKAVSVFFYRQSIYEDGSLFYLINIADGLHGTRFTNNRPNRGGFRLNRAVLEYLNTYSQGGGEFINEDPSKRGRDNYFNHGQYRDGWSSYGRTIGTPFIAPATDLPSRYPGNEFTNNNRVRVYHVGLSGQFSKRMGFTGKFSYSQNLGIYDAPFNQMAAQFSGMIGLYSQLNWLGGTVLNTTVGYDKGDLYENNLGLFVSLKKSGLIKSRFTK</sequence>